<evidence type="ECO:0000256" key="1">
    <source>
        <dbReference type="SAM" id="MobiDB-lite"/>
    </source>
</evidence>
<accession>A0A2T2X4J9</accession>
<organism evidence="3 4">
    <name type="scientific">Sulfobacillus benefaciens</name>
    <dbReference type="NCBI Taxonomy" id="453960"/>
    <lineage>
        <taxon>Bacteria</taxon>
        <taxon>Bacillati</taxon>
        <taxon>Bacillota</taxon>
        <taxon>Clostridia</taxon>
        <taxon>Eubacteriales</taxon>
        <taxon>Clostridiales Family XVII. Incertae Sedis</taxon>
        <taxon>Sulfobacillus</taxon>
    </lineage>
</organism>
<feature type="compositionally biased region" description="Polar residues" evidence="1">
    <location>
        <begin position="18"/>
        <end position="31"/>
    </location>
</feature>
<feature type="transmembrane region" description="Helical" evidence="2">
    <location>
        <begin position="132"/>
        <end position="149"/>
    </location>
</feature>
<dbReference type="Proteomes" id="UP000242972">
    <property type="component" value="Unassembled WGS sequence"/>
</dbReference>
<proteinExistence type="predicted"/>
<protein>
    <recommendedName>
        <fullName evidence="5">Yip1 domain-containing protein</fullName>
    </recommendedName>
</protein>
<feature type="transmembrane region" description="Helical" evidence="2">
    <location>
        <begin position="64"/>
        <end position="87"/>
    </location>
</feature>
<dbReference type="AlphaFoldDB" id="A0A2T2X4J9"/>
<keyword evidence="2" id="KW-1133">Transmembrane helix</keyword>
<feature type="transmembrane region" description="Helical" evidence="2">
    <location>
        <begin position="179"/>
        <end position="197"/>
    </location>
</feature>
<feature type="region of interest" description="Disordered" evidence="1">
    <location>
        <begin position="1"/>
        <end position="31"/>
    </location>
</feature>
<comment type="caution">
    <text evidence="3">The sequence shown here is derived from an EMBL/GenBank/DDBJ whole genome shotgun (WGS) entry which is preliminary data.</text>
</comment>
<reference evidence="3 4" key="1">
    <citation type="journal article" date="2014" name="BMC Genomics">
        <title>Comparison of environmental and isolate Sulfobacillus genomes reveals diverse carbon, sulfur, nitrogen, and hydrogen metabolisms.</title>
        <authorList>
            <person name="Justice N.B."/>
            <person name="Norman A."/>
            <person name="Brown C.T."/>
            <person name="Singh A."/>
            <person name="Thomas B.C."/>
            <person name="Banfield J.F."/>
        </authorList>
    </citation>
    <scope>NUCLEOTIDE SEQUENCE [LARGE SCALE GENOMIC DNA]</scope>
    <source>
        <strain evidence="3">AMDSBA4</strain>
    </source>
</reference>
<gene>
    <name evidence="3" type="ORF">C7B46_18640</name>
</gene>
<name>A0A2T2X4J9_9FIRM</name>
<keyword evidence="2" id="KW-0812">Transmembrane</keyword>
<evidence type="ECO:0008006" key="5">
    <source>
        <dbReference type="Google" id="ProtNLM"/>
    </source>
</evidence>
<evidence type="ECO:0000313" key="3">
    <source>
        <dbReference type="EMBL" id="PSR29424.1"/>
    </source>
</evidence>
<keyword evidence="2" id="KW-0472">Membrane</keyword>
<feature type="transmembrane region" description="Helical" evidence="2">
    <location>
        <begin position="93"/>
        <end position="112"/>
    </location>
</feature>
<evidence type="ECO:0000313" key="4">
    <source>
        <dbReference type="Proteomes" id="UP000242972"/>
    </source>
</evidence>
<evidence type="ECO:0000256" key="2">
    <source>
        <dbReference type="SAM" id="Phobius"/>
    </source>
</evidence>
<dbReference type="EMBL" id="PXYW01000089">
    <property type="protein sequence ID" value="PSR29424.1"/>
    <property type="molecule type" value="Genomic_DNA"/>
</dbReference>
<sequence>MSKKLISFRDKQRKRQQSRGTQKQRPGSPYQSDDLVAYWQHIVRHPLQFAGRQSWTERMVWSNALLAGGIRVIILTVMSGFHFLLLLTTFVNTLFLAFLFFYGMTWVTDWVIGRTGSHRRYFSVTDLRREMIVLSGWIVLYVLLSLVPFGFGQLVALLGFFAMALRAVHYVYRIPWGQALLATAAGMISMVAILYIFQSL</sequence>